<evidence type="ECO:0000313" key="11">
    <source>
        <dbReference type="Proteomes" id="UP001259347"/>
    </source>
</evidence>
<keyword evidence="3" id="KW-0547">Nucleotide-binding</keyword>
<evidence type="ECO:0000313" key="10">
    <source>
        <dbReference type="EMBL" id="MDR6868062.1"/>
    </source>
</evidence>
<evidence type="ECO:0000256" key="7">
    <source>
        <dbReference type="SAM" id="Phobius"/>
    </source>
</evidence>
<feature type="transmembrane region" description="Helical" evidence="7">
    <location>
        <begin position="43"/>
        <end position="64"/>
    </location>
</feature>
<evidence type="ECO:0000256" key="6">
    <source>
        <dbReference type="ARBA" id="ARBA00023136"/>
    </source>
</evidence>
<dbReference type="InterPro" id="IPR003593">
    <property type="entry name" value="AAA+_ATPase"/>
</dbReference>
<comment type="caution">
    <text evidence="10">The sequence shown here is derived from an EMBL/GenBank/DDBJ whole genome shotgun (WGS) entry which is preliminary data.</text>
</comment>
<dbReference type="Pfam" id="PF00664">
    <property type="entry name" value="ABC_membrane"/>
    <property type="match status" value="1"/>
</dbReference>
<dbReference type="InterPro" id="IPR011527">
    <property type="entry name" value="ABC1_TM_dom"/>
</dbReference>
<dbReference type="EMBL" id="JAVDUM010000012">
    <property type="protein sequence ID" value="MDR6868062.1"/>
    <property type="molecule type" value="Genomic_DNA"/>
</dbReference>
<dbReference type="InterPro" id="IPR039421">
    <property type="entry name" value="Type_1_exporter"/>
</dbReference>
<dbReference type="Gene3D" id="3.40.50.300">
    <property type="entry name" value="P-loop containing nucleotide triphosphate hydrolases"/>
    <property type="match status" value="1"/>
</dbReference>
<keyword evidence="11" id="KW-1185">Reference proteome</keyword>
<feature type="transmembrane region" description="Helical" evidence="7">
    <location>
        <begin position="84"/>
        <end position="107"/>
    </location>
</feature>
<feature type="transmembrane region" description="Helical" evidence="7">
    <location>
        <begin position="298"/>
        <end position="315"/>
    </location>
</feature>
<feature type="transmembrane region" description="Helical" evidence="7">
    <location>
        <begin position="189"/>
        <end position="206"/>
    </location>
</feature>
<feature type="transmembrane region" description="Helical" evidence="7">
    <location>
        <begin position="163"/>
        <end position="183"/>
    </location>
</feature>
<reference evidence="10 11" key="1">
    <citation type="submission" date="2023-07" db="EMBL/GenBank/DDBJ databases">
        <title>Sorghum-associated microbial communities from plants grown in Nebraska, USA.</title>
        <authorList>
            <person name="Schachtman D."/>
        </authorList>
    </citation>
    <scope>NUCLEOTIDE SEQUENCE [LARGE SCALE GENOMIC DNA]</scope>
    <source>
        <strain evidence="10 11">2980</strain>
    </source>
</reference>
<dbReference type="GO" id="GO:0005524">
    <property type="term" value="F:ATP binding"/>
    <property type="evidence" value="ECO:0007669"/>
    <property type="project" value="UniProtKB-KW"/>
</dbReference>
<evidence type="ECO:0000256" key="5">
    <source>
        <dbReference type="ARBA" id="ARBA00022989"/>
    </source>
</evidence>
<dbReference type="Pfam" id="PF00005">
    <property type="entry name" value="ABC_tran"/>
    <property type="match status" value="1"/>
</dbReference>
<evidence type="ECO:0000256" key="3">
    <source>
        <dbReference type="ARBA" id="ARBA00022741"/>
    </source>
</evidence>
<dbReference type="PROSITE" id="PS50929">
    <property type="entry name" value="ABC_TM1F"/>
    <property type="match status" value="1"/>
</dbReference>
<evidence type="ECO:0000259" key="9">
    <source>
        <dbReference type="PROSITE" id="PS50929"/>
    </source>
</evidence>
<dbReference type="PROSITE" id="PS50893">
    <property type="entry name" value="ABC_TRANSPORTER_2"/>
    <property type="match status" value="1"/>
</dbReference>
<name>A0ABU1SEM4_9MICO</name>
<dbReference type="RefSeq" id="WP_310021508.1">
    <property type="nucleotide sequence ID" value="NZ_JAVDUM010000012.1"/>
</dbReference>
<evidence type="ECO:0000259" key="8">
    <source>
        <dbReference type="PROSITE" id="PS50893"/>
    </source>
</evidence>
<keyword evidence="4 10" id="KW-0067">ATP-binding</keyword>
<dbReference type="InterPro" id="IPR036640">
    <property type="entry name" value="ABC1_TM_sf"/>
</dbReference>
<evidence type="ECO:0000256" key="4">
    <source>
        <dbReference type="ARBA" id="ARBA00022840"/>
    </source>
</evidence>
<organism evidence="10 11">
    <name type="scientific">Microbacterium resistens</name>
    <dbReference type="NCBI Taxonomy" id="156977"/>
    <lineage>
        <taxon>Bacteria</taxon>
        <taxon>Bacillati</taxon>
        <taxon>Actinomycetota</taxon>
        <taxon>Actinomycetes</taxon>
        <taxon>Micrococcales</taxon>
        <taxon>Microbacteriaceae</taxon>
        <taxon>Microbacterium</taxon>
    </lineage>
</organism>
<dbReference type="PANTHER" id="PTHR43394">
    <property type="entry name" value="ATP-DEPENDENT PERMEASE MDL1, MITOCHONDRIAL"/>
    <property type="match status" value="1"/>
</dbReference>
<accession>A0ABU1SEM4</accession>
<dbReference type="InterPro" id="IPR027417">
    <property type="entry name" value="P-loop_NTPase"/>
</dbReference>
<keyword evidence="6 7" id="KW-0472">Membrane</keyword>
<protein>
    <submittedName>
        <fullName evidence="10">ATP-binding cassette subfamily B protein</fullName>
    </submittedName>
</protein>
<feature type="domain" description="ABC transporter" evidence="8">
    <location>
        <begin position="364"/>
        <end position="598"/>
    </location>
</feature>
<evidence type="ECO:0000256" key="2">
    <source>
        <dbReference type="ARBA" id="ARBA00022692"/>
    </source>
</evidence>
<dbReference type="Proteomes" id="UP001259347">
    <property type="component" value="Unassembled WGS sequence"/>
</dbReference>
<dbReference type="SMART" id="SM00382">
    <property type="entry name" value="AAA"/>
    <property type="match status" value="1"/>
</dbReference>
<dbReference type="SUPFAM" id="SSF90123">
    <property type="entry name" value="ABC transporter transmembrane region"/>
    <property type="match status" value="1"/>
</dbReference>
<keyword evidence="5 7" id="KW-1133">Transmembrane helix</keyword>
<sequence length="604" mass="65610">MTTAVTGTRGEDRSVYTRDESRAIRRRSLRLLGSLIDPLRARIVFAAVVLVISTALQVAGPILIGIGLDRALPVLLERSDWMPTIVIGVVYLLAGIAASALIGWYVVIAARITQAVLLDLRKRIFLHTQRLSLEFHESYTSGRIISRQTSDLDTIRELLDGGLNNLVSGVLFGAFTFIALVIADWQSGVILALAGIPLVLLMRWFYNRSQLVYRESRVVSAKVIVQFVETMTGIRAVKSFRKEPRNNETFDRLAGDYRDVNRRSMVLFGTFEPALMGVAALTLGLVVLWGGIRVSTGVLGVGVLLSTVLYVRNFFAPMQEIAMFLNSYQSATAALEKVSGVLEEVPSVPDPEKPVDLLAARGGIRFDEVTFGYNGEKTILPNFSLDIPAGQTIALVGTTGAGKSTLAKLVSRFYDPTEGAVTLDGVDLRRLHPKDLRRAIVMVTQEAYLFSGTVADNIALGKPDATLDEITAAAKAVGADEFISSLPDGYDTDVNKRGGRVSAGQRQLISFARAFLADPAVLILDEATASLDIPSERLIQEALQTLLADRTAIIIAHRLSTVAIADRVLVMEHGRIIEDDTPAALIAGTGKFAQLHAAWQQTLV</sequence>
<gene>
    <name evidence="10" type="ORF">J2Y69_002673</name>
</gene>
<dbReference type="Gene3D" id="1.20.1560.10">
    <property type="entry name" value="ABC transporter type 1, transmembrane domain"/>
    <property type="match status" value="1"/>
</dbReference>
<dbReference type="InterPro" id="IPR003439">
    <property type="entry name" value="ABC_transporter-like_ATP-bd"/>
</dbReference>
<dbReference type="PROSITE" id="PS00211">
    <property type="entry name" value="ABC_TRANSPORTER_1"/>
    <property type="match status" value="1"/>
</dbReference>
<feature type="domain" description="ABC transmembrane type-1" evidence="9">
    <location>
        <begin position="44"/>
        <end position="330"/>
    </location>
</feature>
<dbReference type="PANTHER" id="PTHR43394:SF7">
    <property type="entry name" value="ABC TRANSPORTER B FAMILY MEMBER 28"/>
    <property type="match status" value="1"/>
</dbReference>
<dbReference type="InterPro" id="IPR017871">
    <property type="entry name" value="ABC_transporter-like_CS"/>
</dbReference>
<comment type="subcellular location">
    <subcellularLocation>
        <location evidence="1">Cell membrane</location>
        <topology evidence="1">Multi-pass membrane protein</topology>
    </subcellularLocation>
</comment>
<feature type="transmembrane region" description="Helical" evidence="7">
    <location>
        <begin position="266"/>
        <end position="292"/>
    </location>
</feature>
<keyword evidence="2 7" id="KW-0812">Transmembrane</keyword>
<proteinExistence type="predicted"/>
<dbReference type="SUPFAM" id="SSF52540">
    <property type="entry name" value="P-loop containing nucleoside triphosphate hydrolases"/>
    <property type="match status" value="1"/>
</dbReference>
<evidence type="ECO:0000256" key="1">
    <source>
        <dbReference type="ARBA" id="ARBA00004651"/>
    </source>
</evidence>
<dbReference type="CDD" id="cd18546">
    <property type="entry name" value="ABC_6TM_Rv0194_D2_like"/>
    <property type="match status" value="1"/>
</dbReference>